<comment type="caution">
    <text evidence="4">The sequence shown here is derived from an EMBL/GenBank/DDBJ whole genome shotgun (WGS) entry which is preliminary data.</text>
</comment>
<dbReference type="SUPFAM" id="SSF52283">
    <property type="entry name" value="Formate/glycerate dehydrogenase catalytic domain-like"/>
    <property type="match status" value="1"/>
</dbReference>
<dbReference type="RefSeq" id="WP_387967366.1">
    <property type="nucleotide sequence ID" value="NZ_JBHSGF010000006.1"/>
</dbReference>
<keyword evidence="1" id="KW-0560">Oxidoreductase</keyword>
<keyword evidence="5" id="KW-1185">Reference proteome</keyword>
<evidence type="ECO:0000256" key="1">
    <source>
        <dbReference type="ARBA" id="ARBA00023002"/>
    </source>
</evidence>
<sequence>MPHLGEQYPGVRFVPVPMKGAELREEYLEAEAMFRSAMDEDLFDRIVDGAPKLSWVQIAAAGFDWMGGPALERRLGEGLQMTRSGNSFNAPIAEYAIGTMISMARQLPDYYRAQQEHRWARYVGRDFAGSTVGIFGTGAIGQEVAWRTTALRATALGVSRSGRPVDGFAEVHPSSSLAEVLPRCDFVVLAMPLTPETRHMFGAEQFAGMKPTAVVVNVGRGALIDDDALISALTSGQIAGAVLDAFVDEPLPADSPLWGTPNAVITPHTSFRTDGNDVRLCTDFCVNLDHFLAGRPLVGTMKEPALGY</sequence>
<dbReference type="EMBL" id="JBHSGF010000006">
    <property type="protein sequence ID" value="MFC4555626.1"/>
    <property type="molecule type" value="Genomic_DNA"/>
</dbReference>
<protein>
    <submittedName>
        <fullName evidence="4">D-2-hydroxyacid dehydrogenase</fullName>
    </submittedName>
</protein>
<dbReference type="InterPro" id="IPR036291">
    <property type="entry name" value="NAD(P)-bd_dom_sf"/>
</dbReference>
<dbReference type="PANTHER" id="PTHR43333">
    <property type="entry name" value="2-HACID_DH_C DOMAIN-CONTAINING PROTEIN"/>
    <property type="match status" value="1"/>
</dbReference>
<evidence type="ECO:0000259" key="3">
    <source>
        <dbReference type="Pfam" id="PF02826"/>
    </source>
</evidence>
<feature type="domain" description="D-isomer specific 2-hydroxyacid dehydrogenase NAD-binding" evidence="3">
    <location>
        <begin position="98"/>
        <end position="270"/>
    </location>
</feature>
<name>A0ABV9DAJ1_9MICO</name>
<dbReference type="CDD" id="cd05300">
    <property type="entry name" value="2-Hacid_dh_1"/>
    <property type="match status" value="1"/>
</dbReference>
<accession>A0ABV9DAJ1</accession>
<dbReference type="PROSITE" id="PS00671">
    <property type="entry name" value="D_2_HYDROXYACID_DH_3"/>
    <property type="match status" value="1"/>
</dbReference>
<dbReference type="InterPro" id="IPR029753">
    <property type="entry name" value="D-isomer_DH_CS"/>
</dbReference>
<dbReference type="Proteomes" id="UP001595955">
    <property type="component" value="Unassembled WGS sequence"/>
</dbReference>
<proteinExistence type="predicted"/>
<dbReference type="Gene3D" id="3.40.50.720">
    <property type="entry name" value="NAD(P)-binding Rossmann-like Domain"/>
    <property type="match status" value="2"/>
</dbReference>
<gene>
    <name evidence="4" type="ORF">ACFO3F_10245</name>
</gene>
<dbReference type="Pfam" id="PF02826">
    <property type="entry name" value="2-Hacid_dh_C"/>
    <property type="match status" value="1"/>
</dbReference>
<evidence type="ECO:0000313" key="4">
    <source>
        <dbReference type="EMBL" id="MFC4555626.1"/>
    </source>
</evidence>
<organism evidence="4 5">
    <name type="scientific">Georgenia faecalis</name>
    <dbReference type="NCBI Taxonomy" id="2483799"/>
    <lineage>
        <taxon>Bacteria</taxon>
        <taxon>Bacillati</taxon>
        <taxon>Actinomycetota</taxon>
        <taxon>Actinomycetes</taxon>
        <taxon>Micrococcales</taxon>
        <taxon>Bogoriellaceae</taxon>
        <taxon>Georgenia</taxon>
    </lineage>
</organism>
<evidence type="ECO:0000313" key="5">
    <source>
        <dbReference type="Proteomes" id="UP001595955"/>
    </source>
</evidence>
<dbReference type="PANTHER" id="PTHR43333:SF1">
    <property type="entry name" value="D-ISOMER SPECIFIC 2-HYDROXYACID DEHYDROGENASE NAD-BINDING DOMAIN-CONTAINING PROTEIN"/>
    <property type="match status" value="1"/>
</dbReference>
<dbReference type="InterPro" id="IPR006140">
    <property type="entry name" value="D-isomer_DH_NAD-bd"/>
</dbReference>
<keyword evidence="2" id="KW-0520">NAD</keyword>
<dbReference type="SUPFAM" id="SSF51735">
    <property type="entry name" value="NAD(P)-binding Rossmann-fold domains"/>
    <property type="match status" value="1"/>
</dbReference>
<evidence type="ECO:0000256" key="2">
    <source>
        <dbReference type="ARBA" id="ARBA00023027"/>
    </source>
</evidence>
<reference evidence="5" key="1">
    <citation type="journal article" date="2019" name="Int. J. Syst. Evol. Microbiol.">
        <title>The Global Catalogue of Microorganisms (GCM) 10K type strain sequencing project: providing services to taxonomists for standard genome sequencing and annotation.</title>
        <authorList>
            <consortium name="The Broad Institute Genomics Platform"/>
            <consortium name="The Broad Institute Genome Sequencing Center for Infectious Disease"/>
            <person name="Wu L."/>
            <person name="Ma J."/>
        </authorList>
    </citation>
    <scope>NUCLEOTIDE SEQUENCE [LARGE SCALE GENOMIC DNA]</scope>
    <source>
        <strain evidence="5">JCM 3369</strain>
    </source>
</reference>